<gene>
    <name evidence="2" type="ORF">NCTC9828_00715</name>
</gene>
<sequence length="100" mass="11546">MADKINAESMQAAYNENYQTFLAKNADYGNSFEKSLNDFGFIAGVVRISDKYNRLYNLTQNKQNVSESLSDTLNDMANYCMMLSVWMEEEERHRNLEHGG</sequence>
<feature type="domain" description="Nucleotide modification associated" evidence="1">
    <location>
        <begin position="24"/>
        <end position="83"/>
    </location>
</feature>
<evidence type="ECO:0000313" key="3">
    <source>
        <dbReference type="Proteomes" id="UP000255140"/>
    </source>
</evidence>
<reference evidence="2 3" key="1">
    <citation type="submission" date="2018-06" db="EMBL/GenBank/DDBJ databases">
        <authorList>
            <consortium name="Pathogen Informatics"/>
            <person name="Doyle S."/>
        </authorList>
    </citation>
    <scope>NUCLEOTIDE SEQUENCE [LARGE SCALE GENOMIC DNA]</scope>
    <source>
        <strain evidence="2 3">NCTC9828</strain>
    </source>
</reference>
<proteinExistence type="predicted"/>
<evidence type="ECO:0000313" key="2">
    <source>
        <dbReference type="EMBL" id="SUN28189.1"/>
    </source>
</evidence>
<dbReference type="EMBL" id="UHEW01000005">
    <property type="protein sequence ID" value="SUN28189.1"/>
    <property type="molecule type" value="Genomic_DNA"/>
</dbReference>
<comment type="caution">
    <text evidence="2">The sequence shown here is derived from an EMBL/GenBank/DDBJ whole genome shotgun (WGS) entry which is preliminary data.</text>
</comment>
<dbReference type="AlphaFoldDB" id="A0AB74H3D6"/>
<dbReference type="InterPro" id="IPR011630">
    <property type="entry name" value="DUF1599"/>
</dbReference>
<protein>
    <submittedName>
        <fullName evidence="2">Phage protein</fullName>
    </submittedName>
</protein>
<dbReference type="Pfam" id="PF07659">
    <property type="entry name" value="DUF1599"/>
    <property type="match status" value="1"/>
</dbReference>
<dbReference type="RefSeq" id="WP_115341316.1">
    <property type="nucleotide sequence ID" value="NZ_UHEM01000001.1"/>
</dbReference>
<dbReference type="Proteomes" id="UP000255140">
    <property type="component" value="Unassembled WGS sequence"/>
</dbReference>
<name>A0AB74H3D6_STRAG</name>
<accession>A0AB74H3D6</accession>
<organism evidence="2 3">
    <name type="scientific">Streptococcus agalactiae</name>
    <dbReference type="NCBI Taxonomy" id="1311"/>
    <lineage>
        <taxon>Bacteria</taxon>
        <taxon>Bacillati</taxon>
        <taxon>Bacillota</taxon>
        <taxon>Bacilli</taxon>
        <taxon>Lactobacillales</taxon>
        <taxon>Streptococcaceae</taxon>
        <taxon>Streptococcus</taxon>
    </lineage>
</organism>
<evidence type="ECO:0000259" key="1">
    <source>
        <dbReference type="Pfam" id="PF07659"/>
    </source>
</evidence>